<evidence type="ECO:0000313" key="2">
    <source>
        <dbReference type="EMBL" id="KNE58711.1"/>
    </source>
</evidence>
<dbReference type="Proteomes" id="UP000054350">
    <property type="component" value="Unassembled WGS sequence"/>
</dbReference>
<reference evidence="2 3" key="1">
    <citation type="submission" date="2009-11" db="EMBL/GenBank/DDBJ databases">
        <title>Annotation of Allomyces macrogynus ATCC 38327.</title>
        <authorList>
            <consortium name="The Broad Institute Genome Sequencing Platform"/>
            <person name="Russ C."/>
            <person name="Cuomo C."/>
            <person name="Burger G."/>
            <person name="Gray M.W."/>
            <person name="Holland P.W.H."/>
            <person name="King N."/>
            <person name="Lang F.B.F."/>
            <person name="Roger A.J."/>
            <person name="Ruiz-Trillo I."/>
            <person name="Young S.K."/>
            <person name="Zeng Q."/>
            <person name="Gargeya S."/>
            <person name="Fitzgerald M."/>
            <person name="Haas B."/>
            <person name="Abouelleil A."/>
            <person name="Alvarado L."/>
            <person name="Arachchi H.M."/>
            <person name="Berlin A."/>
            <person name="Chapman S.B."/>
            <person name="Gearin G."/>
            <person name="Goldberg J."/>
            <person name="Griggs A."/>
            <person name="Gujja S."/>
            <person name="Hansen M."/>
            <person name="Heiman D."/>
            <person name="Howarth C."/>
            <person name="Larimer J."/>
            <person name="Lui A."/>
            <person name="MacDonald P.J.P."/>
            <person name="McCowen C."/>
            <person name="Montmayeur A."/>
            <person name="Murphy C."/>
            <person name="Neiman D."/>
            <person name="Pearson M."/>
            <person name="Priest M."/>
            <person name="Roberts A."/>
            <person name="Saif S."/>
            <person name="Shea T."/>
            <person name="Sisk P."/>
            <person name="Stolte C."/>
            <person name="Sykes S."/>
            <person name="Wortman J."/>
            <person name="Nusbaum C."/>
            <person name="Birren B."/>
        </authorList>
    </citation>
    <scope>NUCLEOTIDE SEQUENCE [LARGE SCALE GENOMIC DNA]</scope>
    <source>
        <strain evidence="2 3">ATCC 38327</strain>
    </source>
</reference>
<accession>A0A0L0S8F8</accession>
<organism evidence="2 3">
    <name type="scientific">Allomyces macrogynus (strain ATCC 38327)</name>
    <name type="common">Allomyces javanicus var. macrogynus</name>
    <dbReference type="NCBI Taxonomy" id="578462"/>
    <lineage>
        <taxon>Eukaryota</taxon>
        <taxon>Fungi</taxon>
        <taxon>Fungi incertae sedis</taxon>
        <taxon>Blastocladiomycota</taxon>
        <taxon>Blastocladiomycetes</taxon>
        <taxon>Blastocladiales</taxon>
        <taxon>Blastocladiaceae</taxon>
        <taxon>Allomyces</taxon>
    </lineage>
</organism>
<sequence>MQSAFGDTNVEAERMPGGSNDTGDATIRVEVRRVMSQMGPDALLAVPDDLVNSRGEFPDLSVNQDRAVVTVAAALQDDEYNAAVDDAALVYLTGMQSRVAADSVEYAPFVAALRTVVRRRRQVFVHAVGMDAGRMPILQRQTVEKTAAAGTSCPGAVPALVNVLNRLLDSSRNANGGTNSLTSSVRRPLALGVKHARVDE</sequence>
<proteinExistence type="predicted"/>
<protein>
    <submittedName>
        <fullName evidence="2">Uncharacterized protein</fullName>
    </submittedName>
</protein>
<name>A0A0L0S8F8_ALLM3</name>
<dbReference type="AlphaFoldDB" id="A0A0L0S8F8"/>
<gene>
    <name evidence="2" type="ORF">AMAG_04263</name>
</gene>
<evidence type="ECO:0000313" key="3">
    <source>
        <dbReference type="Proteomes" id="UP000054350"/>
    </source>
</evidence>
<feature type="region of interest" description="Disordered" evidence="1">
    <location>
        <begin position="1"/>
        <end position="24"/>
    </location>
</feature>
<dbReference type="VEuPathDB" id="FungiDB:AMAG_04263"/>
<keyword evidence="3" id="KW-1185">Reference proteome</keyword>
<evidence type="ECO:0000256" key="1">
    <source>
        <dbReference type="SAM" id="MobiDB-lite"/>
    </source>
</evidence>
<dbReference type="EMBL" id="GG745333">
    <property type="protein sequence ID" value="KNE58711.1"/>
    <property type="molecule type" value="Genomic_DNA"/>
</dbReference>
<reference evidence="3" key="2">
    <citation type="submission" date="2009-11" db="EMBL/GenBank/DDBJ databases">
        <title>The Genome Sequence of Allomyces macrogynus strain ATCC 38327.</title>
        <authorList>
            <consortium name="The Broad Institute Genome Sequencing Platform"/>
            <person name="Russ C."/>
            <person name="Cuomo C."/>
            <person name="Shea T."/>
            <person name="Young S.K."/>
            <person name="Zeng Q."/>
            <person name="Koehrsen M."/>
            <person name="Haas B."/>
            <person name="Borodovsky M."/>
            <person name="Guigo R."/>
            <person name="Alvarado L."/>
            <person name="Berlin A."/>
            <person name="Borenstein D."/>
            <person name="Chen Z."/>
            <person name="Engels R."/>
            <person name="Freedman E."/>
            <person name="Gellesch M."/>
            <person name="Goldberg J."/>
            <person name="Griggs A."/>
            <person name="Gujja S."/>
            <person name="Heiman D."/>
            <person name="Hepburn T."/>
            <person name="Howarth C."/>
            <person name="Jen D."/>
            <person name="Larson L."/>
            <person name="Lewis B."/>
            <person name="Mehta T."/>
            <person name="Park D."/>
            <person name="Pearson M."/>
            <person name="Roberts A."/>
            <person name="Saif S."/>
            <person name="Shenoy N."/>
            <person name="Sisk P."/>
            <person name="Stolte C."/>
            <person name="Sykes S."/>
            <person name="Walk T."/>
            <person name="White J."/>
            <person name="Yandava C."/>
            <person name="Burger G."/>
            <person name="Gray M.W."/>
            <person name="Holland P.W.H."/>
            <person name="King N."/>
            <person name="Lang F.B.F."/>
            <person name="Roger A.J."/>
            <person name="Ruiz-Trillo I."/>
            <person name="Lander E."/>
            <person name="Nusbaum C."/>
        </authorList>
    </citation>
    <scope>NUCLEOTIDE SEQUENCE [LARGE SCALE GENOMIC DNA]</scope>
    <source>
        <strain evidence="3">ATCC 38327</strain>
    </source>
</reference>